<dbReference type="Gene3D" id="3.40.50.1820">
    <property type="entry name" value="alpha/beta hydrolase"/>
    <property type="match status" value="1"/>
</dbReference>
<evidence type="ECO:0000313" key="3">
    <source>
        <dbReference type="Proteomes" id="UP000595349"/>
    </source>
</evidence>
<dbReference type="RefSeq" id="WP_200089046.1">
    <property type="nucleotide sequence ID" value="NZ_CP054706.1"/>
</dbReference>
<accession>A0A7T6Z9Q7</accession>
<dbReference type="KEGG" id="scib:HUG20_05685"/>
<dbReference type="InterPro" id="IPR022742">
    <property type="entry name" value="Hydrolase_4"/>
</dbReference>
<keyword evidence="2" id="KW-0378">Hydrolase</keyword>
<sequence length="230" mass="26612">MHHYFRYYGLPTTIHYSRFPMSVDGDFVFMQRFTPPQPKEEILLLHGFMEHVGMLAPFIRSLTEQGNSVSAVDFQGHGLSGGERHRVDNFREYGETLGKALEKLREADIHPRVIIGHSTGAGVAAHYILSERNLQWRKLILVAPLARSRGWQPAKLGYYAANMFVEEIPRRYHHNSSDPTYVEKQRSDPLQSGHIPLAWVRAMFEWEKRFRKLAPHSMDVDIIQGQMTKQ</sequence>
<feature type="domain" description="Serine aminopeptidase S33" evidence="1">
    <location>
        <begin position="37"/>
        <end position="215"/>
    </location>
</feature>
<dbReference type="InterPro" id="IPR029058">
    <property type="entry name" value="AB_hydrolase_fold"/>
</dbReference>
<dbReference type="Proteomes" id="UP000595349">
    <property type="component" value="Chromosome"/>
</dbReference>
<dbReference type="GO" id="GO:0016787">
    <property type="term" value="F:hydrolase activity"/>
    <property type="evidence" value="ECO:0007669"/>
    <property type="project" value="UniProtKB-KW"/>
</dbReference>
<dbReference type="Pfam" id="PF12146">
    <property type="entry name" value="Hydrolase_4"/>
    <property type="match status" value="1"/>
</dbReference>
<dbReference type="SUPFAM" id="SSF53474">
    <property type="entry name" value="alpha/beta-Hydrolases"/>
    <property type="match status" value="1"/>
</dbReference>
<gene>
    <name evidence="2" type="ORF">HUG20_05685</name>
</gene>
<evidence type="ECO:0000313" key="2">
    <source>
        <dbReference type="EMBL" id="QQK79431.1"/>
    </source>
</evidence>
<organism evidence="2 3">
    <name type="scientific">Salicibibacter cibi</name>
    <dbReference type="NCBI Taxonomy" id="2743001"/>
    <lineage>
        <taxon>Bacteria</taxon>
        <taxon>Bacillati</taxon>
        <taxon>Bacillota</taxon>
        <taxon>Bacilli</taxon>
        <taxon>Bacillales</taxon>
        <taxon>Bacillaceae</taxon>
        <taxon>Salicibibacter</taxon>
    </lineage>
</organism>
<dbReference type="AlphaFoldDB" id="A0A7T6Z9Q7"/>
<dbReference type="PANTHER" id="PTHR11614">
    <property type="entry name" value="PHOSPHOLIPASE-RELATED"/>
    <property type="match status" value="1"/>
</dbReference>
<name>A0A7T6Z9Q7_9BACI</name>
<dbReference type="InterPro" id="IPR051044">
    <property type="entry name" value="MAG_DAG_Lipase"/>
</dbReference>
<protein>
    <submittedName>
        <fullName evidence="2">Alpha/beta fold hydrolase</fullName>
    </submittedName>
</protein>
<evidence type="ECO:0000259" key="1">
    <source>
        <dbReference type="Pfam" id="PF12146"/>
    </source>
</evidence>
<keyword evidence="3" id="KW-1185">Reference proteome</keyword>
<dbReference type="EMBL" id="CP054706">
    <property type="protein sequence ID" value="QQK79431.1"/>
    <property type="molecule type" value="Genomic_DNA"/>
</dbReference>
<reference evidence="2 3" key="1">
    <citation type="submission" date="2020-06" db="EMBL/GenBank/DDBJ databases">
        <title>Genomic analysis of Salicibibacter sp. NKC21-4.</title>
        <authorList>
            <person name="Oh Y.J."/>
        </authorList>
    </citation>
    <scope>NUCLEOTIDE SEQUENCE [LARGE SCALE GENOMIC DNA]</scope>
    <source>
        <strain evidence="2 3">NKC21-4</strain>
    </source>
</reference>
<proteinExistence type="predicted"/>